<comment type="caution">
    <text evidence="2">The sequence shown here is derived from an EMBL/GenBank/DDBJ whole genome shotgun (WGS) entry which is preliminary data.</text>
</comment>
<proteinExistence type="predicted"/>
<keyword evidence="3" id="KW-1185">Reference proteome</keyword>
<evidence type="ECO:0000313" key="3">
    <source>
        <dbReference type="Proteomes" id="UP000648352"/>
    </source>
</evidence>
<evidence type="ECO:0000313" key="2">
    <source>
        <dbReference type="EMBL" id="MBD7957238.1"/>
    </source>
</evidence>
<dbReference type="Pfam" id="PF13692">
    <property type="entry name" value="Glyco_trans_1_4"/>
    <property type="match status" value="1"/>
</dbReference>
<reference evidence="2 3" key="1">
    <citation type="submission" date="2020-08" db="EMBL/GenBank/DDBJ databases">
        <title>A Genomic Blueprint of the Chicken Gut Microbiome.</title>
        <authorList>
            <person name="Gilroy R."/>
            <person name="Ravi A."/>
            <person name="Getino M."/>
            <person name="Pursley I."/>
            <person name="Horton D.L."/>
            <person name="Alikhan N.-F."/>
            <person name="Baker D."/>
            <person name="Gharbi K."/>
            <person name="Hall N."/>
            <person name="Watson M."/>
            <person name="Adriaenssens E.M."/>
            <person name="Foster-Nyarko E."/>
            <person name="Jarju S."/>
            <person name="Secka A."/>
            <person name="Antonio M."/>
            <person name="Oren A."/>
            <person name="Chaudhuri R."/>
            <person name="La Ragione R.M."/>
            <person name="Hildebrand F."/>
            <person name="Pallen M.J."/>
        </authorList>
    </citation>
    <scope>NUCLEOTIDE SEQUENCE [LARGE SCALE GENOMIC DNA]</scope>
    <source>
        <strain evidence="2 3">Sa4CUA7</strain>
    </source>
</reference>
<dbReference type="EMBL" id="JACSQP010000003">
    <property type="protein sequence ID" value="MBD7957238.1"/>
    <property type="molecule type" value="Genomic_DNA"/>
</dbReference>
<dbReference type="Proteomes" id="UP000648352">
    <property type="component" value="Unassembled WGS sequence"/>
</dbReference>
<dbReference type="SUPFAM" id="SSF53756">
    <property type="entry name" value="UDP-Glycosyltransferase/glycogen phosphorylase"/>
    <property type="match status" value="1"/>
</dbReference>
<gene>
    <name evidence="2" type="ORF">H9651_06280</name>
</gene>
<dbReference type="RefSeq" id="WP_191718418.1">
    <property type="nucleotide sequence ID" value="NZ_JACSQP010000003.1"/>
</dbReference>
<accession>A0ABR8S178</accession>
<dbReference type="PANTHER" id="PTHR46401">
    <property type="entry name" value="GLYCOSYLTRANSFERASE WBBK-RELATED"/>
    <property type="match status" value="1"/>
</dbReference>
<dbReference type="PANTHER" id="PTHR46401:SF2">
    <property type="entry name" value="GLYCOSYLTRANSFERASE WBBK-RELATED"/>
    <property type="match status" value="1"/>
</dbReference>
<organism evidence="2 3">
    <name type="scientific">Microbacterium pullorum</name>
    <dbReference type="NCBI Taxonomy" id="2762236"/>
    <lineage>
        <taxon>Bacteria</taxon>
        <taxon>Bacillati</taxon>
        <taxon>Actinomycetota</taxon>
        <taxon>Actinomycetes</taxon>
        <taxon>Micrococcales</taxon>
        <taxon>Microbacteriaceae</taxon>
        <taxon>Microbacterium</taxon>
    </lineage>
</organism>
<evidence type="ECO:0000256" key="1">
    <source>
        <dbReference type="ARBA" id="ARBA00022679"/>
    </source>
</evidence>
<protein>
    <submittedName>
        <fullName evidence="2">Glycosyltransferase</fullName>
    </submittedName>
</protein>
<name>A0ABR8S178_9MICO</name>
<sequence>MTTTLRVVLDDDAAIGPIAEASRELARGLVRTAPSGCEVAVLLPAAADDVVAAVRADLPGIARADTAPLARRELAASWQLGIAAGTGGGMIHSPSLLAPLVRHDRVYDHDQTVVTVWDLAAWEAPDELSRTHVLWHKAMLKRAVKHADAVVVPTHTHAEALRGIAPKLGDRLRVIAGAPPAGFAVPADEAGRRRTHGLPAQYVLVDGARRAGLDDAFAAVAREGGDLSVVVTEVGDEAVATVAAAAVAAGLAESRVHVRGRLDAGDRAAVLAGAEAVLAPSSLTGFPWTVVEALAVGAPVIAADSGAHREVIVEGGLLVAASADGLAGGLAEAIGSDAARTRLAVLAGDRGRAFSWLGAAERVWQLHAEL</sequence>
<dbReference type="Gene3D" id="3.40.50.2000">
    <property type="entry name" value="Glycogen Phosphorylase B"/>
    <property type="match status" value="2"/>
</dbReference>
<keyword evidence="1" id="KW-0808">Transferase</keyword>